<keyword evidence="7" id="KW-0472">Membrane</keyword>
<dbReference type="Pfam" id="PF17243">
    <property type="entry name" value="POTRA_TamA_1"/>
    <property type="match status" value="1"/>
</dbReference>
<keyword evidence="14" id="KW-1185">Reference proteome</keyword>
<evidence type="ECO:0000256" key="2">
    <source>
        <dbReference type="ARBA" id="ARBA00010248"/>
    </source>
</evidence>
<feature type="domain" description="TamA POTRA" evidence="12">
    <location>
        <begin position="35"/>
        <end position="105"/>
    </location>
</feature>
<evidence type="ECO:0000256" key="4">
    <source>
        <dbReference type="ARBA" id="ARBA00022452"/>
    </source>
</evidence>
<keyword evidence="5" id="KW-0812">Transmembrane</keyword>
<evidence type="ECO:0000259" key="12">
    <source>
        <dbReference type="Pfam" id="PF17243"/>
    </source>
</evidence>
<protein>
    <recommendedName>
        <fullName evidence="3">Translocation and assembly module subunit TamA</fullName>
    </recommendedName>
    <alternativeName>
        <fullName evidence="9">Autotransporter assembly factor TamA</fullName>
    </alternativeName>
</protein>
<dbReference type="Gene3D" id="3.10.20.310">
    <property type="entry name" value="membrane protein fhac"/>
    <property type="match status" value="3"/>
</dbReference>
<reference evidence="13" key="1">
    <citation type="submission" date="2021-02" db="EMBL/GenBank/DDBJ databases">
        <title>PHA producing bacteria isolated from coastal sediment in Guangdong, Shenzhen.</title>
        <authorList>
            <person name="Zheng W."/>
            <person name="Yu S."/>
            <person name="Huang Y."/>
        </authorList>
    </citation>
    <scope>NUCLEOTIDE SEQUENCE</scope>
    <source>
        <strain evidence="13">TN14-10</strain>
    </source>
</reference>
<evidence type="ECO:0000256" key="7">
    <source>
        <dbReference type="ARBA" id="ARBA00023136"/>
    </source>
</evidence>
<dbReference type="Gene3D" id="2.40.160.50">
    <property type="entry name" value="membrane protein fhac: a member of the omp85/tpsb transporter family"/>
    <property type="match status" value="1"/>
</dbReference>
<comment type="subunit">
    <text evidence="10">Interacts with TamB to form the translocation and assembly module (TAM).</text>
</comment>
<keyword evidence="4" id="KW-1134">Transmembrane beta strand</keyword>
<dbReference type="Pfam" id="PF01103">
    <property type="entry name" value="Omp85"/>
    <property type="match status" value="1"/>
</dbReference>
<evidence type="ECO:0000313" key="14">
    <source>
        <dbReference type="Proteomes" id="UP000664303"/>
    </source>
</evidence>
<dbReference type="InterPro" id="IPR039910">
    <property type="entry name" value="D15-like"/>
</dbReference>
<dbReference type="InterPro" id="IPR035243">
    <property type="entry name" value="TamA_POTRA_Dom_1"/>
</dbReference>
<dbReference type="GO" id="GO:0097347">
    <property type="term" value="C:TAM protein secretion complex"/>
    <property type="evidence" value="ECO:0007669"/>
    <property type="project" value="TreeGrafter"/>
</dbReference>
<dbReference type="InterPro" id="IPR000184">
    <property type="entry name" value="Bac_surfAg_D15"/>
</dbReference>
<keyword evidence="6" id="KW-0732">Signal</keyword>
<evidence type="ECO:0000313" key="13">
    <source>
        <dbReference type="EMBL" id="MBN7798640.1"/>
    </source>
</evidence>
<gene>
    <name evidence="13" type="ORF">JYP50_18710</name>
</gene>
<dbReference type="PANTHER" id="PTHR12815:SF47">
    <property type="entry name" value="TRANSLOCATION AND ASSEMBLY MODULE SUBUNIT TAMA"/>
    <property type="match status" value="1"/>
</dbReference>
<name>A0A939DIA5_9GAMM</name>
<dbReference type="EMBL" id="JAFKCZ010000017">
    <property type="protein sequence ID" value="MBN7798640.1"/>
    <property type="molecule type" value="Genomic_DNA"/>
</dbReference>
<accession>A0A939DIA5</accession>
<comment type="similarity">
    <text evidence="2">Belongs to the TamA family.</text>
</comment>
<feature type="domain" description="Bacterial surface antigen (D15)" evidence="11">
    <location>
        <begin position="370"/>
        <end position="601"/>
    </location>
</feature>
<evidence type="ECO:0000259" key="11">
    <source>
        <dbReference type="Pfam" id="PF01103"/>
    </source>
</evidence>
<evidence type="ECO:0000256" key="10">
    <source>
        <dbReference type="ARBA" id="ARBA00093548"/>
    </source>
</evidence>
<evidence type="ECO:0000256" key="8">
    <source>
        <dbReference type="ARBA" id="ARBA00023237"/>
    </source>
</evidence>
<proteinExistence type="inferred from homology"/>
<evidence type="ECO:0000256" key="5">
    <source>
        <dbReference type="ARBA" id="ARBA00022692"/>
    </source>
</evidence>
<comment type="subcellular location">
    <subcellularLocation>
        <location evidence="1">Cell outer membrane</location>
    </subcellularLocation>
</comment>
<keyword evidence="8" id="KW-0998">Cell outer membrane</keyword>
<comment type="caution">
    <text evidence="13">The sequence shown here is derived from an EMBL/GenBank/DDBJ whole genome shotgun (WGS) entry which is preliminary data.</text>
</comment>
<evidence type="ECO:0000256" key="1">
    <source>
        <dbReference type="ARBA" id="ARBA00004442"/>
    </source>
</evidence>
<evidence type="ECO:0000256" key="3">
    <source>
        <dbReference type="ARBA" id="ARBA00015419"/>
    </source>
</evidence>
<dbReference type="PANTHER" id="PTHR12815">
    <property type="entry name" value="SORTING AND ASSEMBLY MACHINERY SAMM50 PROTEIN FAMILY MEMBER"/>
    <property type="match status" value="1"/>
</dbReference>
<evidence type="ECO:0000256" key="9">
    <source>
        <dbReference type="ARBA" id="ARBA00033063"/>
    </source>
</evidence>
<dbReference type="Proteomes" id="UP000664303">
    <property type="component" value="Unassembled WGS sequence"/>
</dbReference>
<sequence length="601" mass="67091">MKLTSMLFTSMRGGLVLCAWLALSAGALGAETLSYRLTGLDKPLRRNVEAWLGTAPQSEAERASFLVAARERVEEGLQALGYYHPEIDFELDRQAVPWRLEIRVDAGEPVRIARFDVQVIGEAADDPAFDQLLEGLPLKAGDILHHGQYEAMKTSLLSLGQRRGYFDARIETGRVAVEAAANRAELQLHYNSGQRYRFGALRYDEQSLFTEQLEALQPFRRGDPFQLASLQEFQSQLQRTGYFSGVLVQPRLDEADNGEVPLDLELFPAKRHSFEVGVGYSTDTEERVSMVWRTPRINRHGHSQETRLEYSVINPSGKVTYNIPLTHPLDDVLQLRARLEQNEFGDLESDQQEVGVRRELRRNGYVYGFSLRALNEAWGPQSSVLEERNRPGSRDREDTYLLPGFSVSHKSRQGSLVNPRAGLSQYYQVEGASEQAGSDASLLRVYAKLVGVTSMAERHRFVGRVEAGAVYMSGSQRDALAPSLNFFAGGSQSLRGYDYQSIGHEVTVTRPNGESRTLVVGGDRLLLGSLEYQYRFLDNWRGAVFVDAGDAFDDGHFKANYGVGVGLHYLTPVGAVKLEVANSVSEDDPSWMLHINIGAEF</sequence>
<evidence type="ECO:0000256" key="6">
    <source>
        <dbReference type="ARBA" id="ARBA00022729"/>
    </source>
</evidence>
<dbReference type="AlphaFoldDB" id="A0A939DIA5"/>
<dbReference type="GO" id="GO:0009279">
    <property type="term" value="C:cell outer membrane"/>
    <property type="evidence" value="ECO:0007669"/>
    <property type="project" value="UniProtKB-SubCell"/>
</dbReference>
<dbReference type="RefSeq" id="WP_206562090.1">
    <property type="nucleotide sequence ID" value="NZ_JAFKCZ010000017.1"/>
</dbReference>
<dbReference type="GO" id="GO:0009306">
    <property type="term" value="P:protein secretion"/>
    <property type="evidence" value="ECO:0007669"/>
    <property type="project" value="TreeGrafter"/>
</dbReference>
<organism evidence="13 14">
    <name type="scientific">Parahaliea mediterranea</name>
    <dbReference type="NCBI Taxonomy" id="651086"/>
    <lineage>
        <taxon>Bacteria</taxon>
        <taxon>Pseudomonadati</taxon>
        <taxon>Pseudomonadota</taxon>
        <taxon>Gammaproteobacteria</taxon>
        <taxon>Cellvibrionales</taxon>
        <taxon>Halieaceae</taxon>
        <taxon>Parahaliea</taxon>
    </lineage>
</organism>